<reference evidence="8 9" key="1">
    <citation type="journal article" date="2018" name="Cell">
        <title>The Chara Genome: Secondary Complexity and Implications for Plant Terrestrialization.</title>
        <authorList>
            <person name="Nishiyama T."/>
            <person name="Sakayama H."/>
            <person name="Vries J.D."/>
            <person name="Buschmann H."/>
            <person name="Saint-Marcoux D."/>
            <person name="Ullrich K.K."/>
            <person name="Haas F.B."/>
            <person name="Vanderstraeten L."/>
            <person name="Becker D."/>
            <person name="Lang D."/>
            <person name="Vosolsobe S."/>
            <person name="Rombauts S."/>
            <person name="Wilhelmsson P.K.I."/>
            <person name="Janitza P."/>
            <person name="Kern R."/>
            <person name="Heyl A."/>
            <person name="Rumpler F."/>
            <person name="Villalobos L.I.A.C."/>
            <person name="Clay J.M."/>
            <person name="Skokan R."/>
            <person name="Toyoda A."/>
            <person name="Suzuki Y."/>
            <person name="Kagoshima H."/>
            <person name="Schijlen E."/>
            <person name="Tajeshwar N."/>
            <person name="Catarino B."/>
            <person name="Hetherington A.J."/>
            <person name="Saltykova A."/>
            <person name="Bonnot C."/>
            <person name="Breuninger H."/>
            <person name="Symeonidi A."/>
            <person name="Radhakrishnan G.V."/>
            <person name="Van Nieuwerburgh F."/>
            <person name="Deforce D."/>
            <person name="Chang C."/>
            <person name="Karol K.G."/>
            <person name="Hedrich R."/>
            <person name="Ulvskov P."/>
            <person name="Glockner G."/>
            <person name="Delwiche C.F."/>
            <person name="Petrasek J."/>
            <person name="Van de Peer Y."/>
            <person name="Friml J."/>
            <person name="Beilby M."/>
            <person name="Dolan L."/>
            <person name="Kohara Y."/>
            <person name="Sugano S."/>
            <person name="Fujiyama A."/>
            <person name="Delaux P.-M."/>
            <person name="Quint M."/>
            <person name="TheiBen G."/>
            <person name="Hagemann M."/>
            <person name="Harholt J."/>
            <person name="Dunand C."/>
            <person name="Zachgo S."/>
            <person name="Langdale J."/>
            <person name="Maumus F."/>
            <person name="Straeten D.V.D."/>
            <person name="Gould S.B."/>
            <person name="Rensing S.A."/>
        </authorList>
    </citation>
    <scope>NUCLEOTIDE SEQUENCE [LARGE SCALE GENOMIC DNA]</scope>
    <source>
        <strain evidence="8 9">S276</strain>
    </source>
</reference>
<dbReference type="SUPFAM" id="SSF53756">
    <property type="entry name" value="UDP-Glycosyltransferase/glycogen phosphorylase"/>
    <property type="match status" value="1"/>
</dbReference>
<sequence length="696" mass="76162">MDLVACGRSCHTAWSSGAASVSTPSHLERGASESVRVSRRNRVVPAIAVLRSTTFIDNTGCAARRHRKEEGNQSEGRRLPTTVGSNVCPSQRRCPSFVSASRNAHVCTRAGGRNGAVGAVSAERTNTSVATKFIADSSSPSTEQRKMTLVFVGAEVAPWSKVGGLGDVMGALPTALAARGHRVMTISPRYDQYHDAWDTNVTAQVSLGGEVATVRFFHSRSRGVDRVFVDHPLFLETVWGMTGQKIYGERVGVEYPENPLRFSVFCQAALQAPLLLHLAEGLGLSSPYGEDVVFVVNDWHAALVPLYLKSRFQSRGTYANAKVAMCVHNLAYQGQFREGEVEYSTLDLPAELRPAFEQQVPNSRSEKSGEDLRVLNWMKAGFEYSDLLLTVSPAYATEVSTEHERGAGLQDLISRKGMLGIMNGADVTEWSPVNDKFLPHRYDVNSVFDVKPSLKQQLQAEAGFAVRPEVPLFGFMGRLDEQKGSDILAAAILKLVEERKGEAQFIMLGTGKARYEKQMQDLQKRFPGQVRAMTRFSPRLAHMIVAGCDFMVLPSRFEPAGLVQLHAMLYGTIPVVASTGGFRDSVRDGVTGLHMGKFGVKPDGTAEDVAKAVEGLQRAIQVFSTARFRDMVVAAMSQDLSWKGPARAWEQALLNLFKEARKQGRETTEVFPGEKVEKHLPARGAAKETLPATISL</sequence>
<protein>
    <recommendedName>
        <fullName evidence="7">Starch synthase catalytic domain-containing protein</fullName>
    </recommendedName>
</protein>
<evidence type="ECO:0000256" key="3">
    <source>
        <dbReference type="ARBA" id="ARBA00022676"/>
    </source>
</evidence>
<dbReference type="InterPro" id="IPR013534">
    <property type="entry name" value="Starch_synth_cat_dom"/>
</dbReference>
<gene>
    <name evidence="8" type="ORF">CBR_g50679</name>
</gene>
<dbReference type="NCBIfam" id="TIGR02095">
    <property type="entry name" value="glgA"/>
    <property type="match status" value="1"/>
</dbReference>
<dbReference type="PANTHER" id="PTHR45825:SF3">
    <property type="entry name" value="GRANULE-BOUND STARCH SYNTHASE 1, CHLOROPLASTIC_AMYLOPLASTIC"/>
    <property type="match status" value="1"/>
</dbReference>
<keyword evidence="5" id="KW-0750">Starch biosynthesis</keyword>
<evidence type="ECO:0000313" key="8">
    <source>
        <dbReference type="EMBL" id="GBG90432.1"/>
    </source>
</evidence>
<organism evidence="8 9">
    <name type="scientific">Chara braunii</name>
    <name type="common">Braun's stonewort</name>
    <dbReference type="NCBI Taxonomy" id="69332"/>
    <lineage>
        <taxon>Eukaryota</taxon>
        <taxon>Viridiplantae</taxon>
        <taxon>Streptophyta</taxon>
        <taxon>Charophyceae</taxon>
        <taxon>Charales</taxon>
        <taxon>Characeae</taxon>
        <taxon>Chara</taxon>
    </lineage>
</organism>
<feature type="compositionally biased region" description="Basic and acidic residues" evidence="6">
    <location>
        <begin position="68"/>
        <end position="78"/>
    </location>
</feature>
<dbReference type="CDD" id="cd03791">
    <property type="entry name" value="GT5_Glycogen_synthase_DULL1-like"/>
    <property type="match status" value="1"/>
</dbReference>
<dbReference type="HAMAP" id="MF_00484">
    <property type="entry name" value="Glycogen_synth"/>
    <property type="match status" value="1"/>
</dbReference>
<feature type="region of interest" description="Disordered" evidence="6">
    <location>
        <begin position="62"/>
        <end position="84"/>
    </location>
</feature>
<comment type="similarity">
    <text evidence="2">Belongs to the glycosyltransferase 1 family. Bacterial/plant glycogen synthase subfamily.</text>
</comment>
<dbReference type="InterPro" id="IPR011835">
    <property type="entry name" value="GS/SS"/>
</dbReference>
<evidence type="ECO:0000256" key="2">
    <source>
        <dbReference type="ARBA" id="ARBA00010281"/>
    </source>
</evidence>
<dbReference type="Pfam" id="PF13692">
    <property type="entry name" value="Glyco_trans_1_4"/>
    <property type="match status" value="1"/>
</dbReference>
<keyword evidence="4" id="KW-0808">Transferase</keyword>
<dbReference type="UniPathway" id="UPA00152"/>
<dbReference type="GO" id="GO:0019252">
    <property type="term" value="P:starch biosynthetic process"/>
    <property type="evidence" value="ECO:0007669"/>
    <property type="project" value="UniProtKB-UniPathway"/>
</dbReference>
<evidence type="ECO:0000256" key="5">
    <source>
        <dbReference type="ARBA" id="ARBA00022922"/>
    </source>
</evidence>
<dbReference type="Pfam" id="PF08323">
    <property type="entry name" value="Glyco_transf_5"/>
    <property type="match status" value="1"/>
</dbReference>
<dbReference type="FunFam" id="3.40.50.2000:FF:000090">
    <property type="entry name" value="Starch synthase, chloroplastic/amyloplastic"/>
    <property type="match status" value="1"/>
</dbReference>
<dbReference type="OrthoDB" id="512920at2759"/>
<keyword evidence="3" id="KW-0328">Glycosyltransferase</keyword>
<dbReference type="AlphaFoldDB" id="A0A388M7K1"/>
<dbReference type="Proteomes" id="UP000265515">
    <property type="component" value="Unassembled WGS sequence"/>
</dbReference>
<comment type="pathway">
    <text evidence="1">Glycan biosynthesis; starch biosynthesis.</text>
</comment>
<dbReference type="STRING" id="69332.A0A388M7K1"/>
<evidence type="ECO:0000256" key="6">
    <source>
        <dbReference type="SAM" id="MobiDB-lite"/>
    </source>
</evidence>
<evidence type="ECO:0000259" key="7">
    <source>
        <dbReference type="Pfam" id="PF08323"/>
    </source>
</evidence>
<dbReference type="GO" id="GO:0004373">
    <property type="term" value="F:alpha-1,4-glucan glucosyltransferase (UDP-glucose donor) activity"/>
    <property type="evidence" value="ECO:0007669"/>
    <property type="project" value="InterPro"/>
</dbReference>
<name>A0A388M7K1_CHABU</name>
<proteinExistence type="inferred from homology"/>
<feature type="domain" description="Starch synthase catalytic" evidence="7">
    <location>
        <begin position="150"/>
        <end position="414"/>
    </location>
</feature>
<dbReference type="PANTHER" id="PTHR45825">
    <property type="entry name" value="GRANULE-BOUND STARCH SYNTHASE 1, CHLOROPLASTIC/AMYLOPLASTIC"/>
    <property type="match status" value="1"/>
</dbReference>
<evidence type="ECO:0000256" key="1">
    <source>
        <dbReference type="ARBA" id="ARBA00004727"/>
    </source>
</evidence>
<dbReference type="EMBL" id="BFEA01000810">
    <property type="protein sequence ID" value="GBG90432.1"/>
    <property type="molecule type" value="Genomic_DNA"/>
</dbReference>
<accession>A0A388M7K1</accession>
<keyword evidence="9" id="KW-1185">Reference proteome</keyword>
<dbReference type="Gramene" id="GBG90432">
    <property type="protein sequence ID" value="GBG90432"/>
    <property type="gene ID" value="CBR_g50679"/>
</dbReference>
<dbReference type="Gene3D" id="3.40.50.2000">
    <property type="entry name" value="Glycogen Phosphorylase B"/>
    <property type="match status" value="2"/>
</dbReference>
<evidence type="ECO:0000256" key="4">
    <source>
        <dbReference type="ARBA" id="ARBA00022679"/>
    </source>
</evidence>
<comment type="caution">
    <text evidence="8">The sequence shown here is derived from an EMBL/GenBank/DDBJ whole genome shotgun (WGS) entry which is preliminary data.</text>
</comment>
<evidence type="ECO:0000313" key="9">
    <source>
        <dbReference type="Proteomes" id="UP000265515"/>
    </source>
</evidence>